<dbReference type="EMBL" id="JAQNDL010000001">
    <property type="protein sequence ID" value="MDC0717630.1"/>
    <property type="molecule type" value="Genomic_DNA"/>
</dbReference>
<evidence type="ECO:0000313" key="2">
    <source>
        <dbReference type="EMBL" id="MDC0717630.1"/>
    </source>
</evidence>
<dbReference type="RefSeq" id="WP_272086114.1">
    <property type="nucleotide sequence ID" value="NZ_JAQNDL010000001.1"/>
</dbReference>
<dbReference type="InterPro" id="IPR009078">
    <property type="entry name" value="Ferritin-like_SF"/>
</dbReference>
<keyword evidence="1" id="KW-1133">Transmembrane helix</keyword>
<evidence type="ECO:0000313" key="3">
    <source>
        <dbReference type="Proteomes" id="UP001221686"/>
    </source>
</evidence>
<reference evidence="2 3" key="1">
    <citation type="submission" date="2022-11" db="EMBL/GenBank/DDBJ databases">
        <title>Minimal conservation of predation-associated metabolite biosynthetic gene clusters underscores biosynthetic potential of Myxococcota including descriptions for ten novel species: Archangium lansinium sp. nov., Myxococcus landrumus sp. nov., Nannocystis bai.</title>
        <authorList>
            <person name="Ahearne A."/>
            <person name="Stevens C."/>
            <person name="Dowd S."/>
        </authorList>
    </citation>
    <scope>NUCLEOTIDE SEQUENCE [LARGE SCALE GENOMIC DNA]</scope>
    <source>
        <strain evidence="2 3">BB15-2</strain>
    </source>
</reference>
<dbReference type="Proteomes" id="UP001221686">
    <property type="component" value="Unassembled WGS sequence"/>
</dbReference>
<organism evidence="2 3">
    <name type="scientific">Nannocystis bainbridge</name>
    <dbReference type="NCBI Taxonomy" id="2995303"/>
    <lineage>
        <taxon>Bacteria</taxon>
        <taxon>Pseudomonadati</taxon>
        <taxon>Myxococcota</taxon>
        <taxon>Polyangia</taxon>
        <taxon>Nannocystales</taxon>
        <taxon>Nannocystaceae</taxon>
        <taxon>Nannocystis</taxon>
    </lineage>
</organism>
<dbReference type="SUPFAM" id="SSF47240">
    <property type="entry name" value="Ferritin-like"/>
    <property type="match status" value="1"/>
</dbReference>
<sequence>MWSPWRQHFEENARRPLPVVEAAGVPPRWQAPLCRSLAIFQVGESGEGRIVREIERSHLAGVDADYRAALKLFVKEEGRHARILAAMVRALGGSLRGSAWTDRLFVHGRRLLGLRLKLLVLLVAEVIGIGFYGMIAERLGTCSMGQVLREICGDEEAHLEFHCGFFRQQTASPWRRAIFSAVWFVVAAAACTLVLIDHRATLRALAIEGAPRRLWSLVTGVRRRVCETQAAAPVLA</sequence>
<accession>A0ABT5DVN1</accession>
<proteinExistence type="predicted"/>
<protein>
    <recommendedName>
        <fullName evidence="4">Ferritin-like domain-containing protein</fullName>
    </recommendedName>
</protein>
<feature type="transmembrane region" description="Helical" evidence="1">
    <location>
        <begin position="177"/>
        <end position="196"/>
    </location>
</feature>
<evidence type="ECO:0000256" key="1">
    <source>
        <dbReference type="SAM" id="Phobius"/>
    </source>
</evidence>
<name>A0ABT5DVN1_9BACT</name>
<evidence type="ECO:0008006" key="4">
    <source>
        <dbReference type="Google" id="ProtNLM"/>
    </source>
</evidence>
<keyword evidence="1" id="KW-0812">Transmembrane</keyword>
<gene>
    <name evidence="2" type="ORF">POL25_12050</name>
</gene>
<keyword evidence="3" id="KW-1185">Reference proteome</keyword>
<keyword evidence="1" id="KW-0472">Membrane</keyword>
<comment type="caution">
    <text evidence="2">The sequence shown here is derived from an EMBL/GenBank/DDBJ whole genome shotgun (WGS) entry which is preliminary data.</text>
</comment>
<feature type="transmembrane region" description="Helical" evidence="1">
    <location>
        <begin position="118"/>
        <end position="135"/>
    </location>
</feature>